<dbReference type="GO" id="GO:0005689">
    <property type="term" value="C:U12-type spliceosomal complex"/>
    <property type="evidence" value="ECO:0007669"/>
    <property type="project" value="TreeGrafter"/>
</dbReference>
<keyword evidence="3" id="KW-1185">Reference proteome</keyword>
<dbReference type="Pfam" id="PF16021">
    <property type="entry name" value="PDCD7"/>
    <property type="match status" value="1"/>
</dbReference>
<dbReference type="EMBL" id="CAJFCJ010000006">
    <property type="protein sequence ID" value="CAD5116538.1"/>
    <property type="molecule type" value="Genomic_DNA"/>
</dbReference>
<evidence type="ECO:0000313" key="3">
    <source>
        <dbReference type="Proteomes" id="UP000549394"/>
    </source>
</evidence>
<accession>A0A7I8VJU5</accession>
<comment type="caution">
    <text evidence="2">The sequence shown here is derived from an EMBL/GenBank/DDBJ whole genome shotgun (WGS) entry which is preliminary data.</text>
</comment>
<gene>
    <name evidence="2" type="ORF">DGYR_LOCUS5148</name>
</gene>
<dbReference type="InterPro" id="IPR052831">
    <property type="entry name" value="Apoptosis_promoter"/>
</dbReference>
<dbReference type="Proteomes" id="UP000549394">
    <property type="component" value="Unassembled WGS sequence"/>
</dbReference>
<protein>
    <submittedName>
        <fullName evidence="2">DgyrCDS5417</fullName>
    </submittedName>
</protein>
<evidence type="ECO:0000256" key="1">
    <source>
        <dbReference type="SAM" id="MobiDB-lite"/>
    </source>
</evidence>
<organism evidence="2 3">
    <name type="scientific">Dimorphilus gyrociliatus</name>
    <dbReference type="NCBI Taxonomy" id="2664684"/>
    <lineage>
        <taxon>Eukaryota</taxon>
        <taxon>Metazoa</taxon>
        <taxon>Spiralia</taxon>
        <taxon>Lophotrochozoa</taxon>
        <taxon>Annelida</taxon>
        <taxon>Polychaeta</taxon>
        <taxon>Polychaeta incertae sedis</taxon>
        <taxon>Dinophilidae</taxon>
        <taxon>Dimorphilus</taxon>
    </lineage>
</organism>
<proteinExistence type="predicted"/>
<dbReference type="PANTHER" id="PTHR48190:SF2">
    <property type="entry name" value="PROGRAMMED CELL DEATH PROTEIN 7"/>
    <property type="match status" value="1"/>
</dbReference>
<feature type="region of interest" description="Disordered" evidence="1">
    <location>
        <begin position="31"/>
        <end position="50"/>
    </location>
</feature>
<name>A0A7I8VJU5_9ANNE</name>
<dbReference type="AlphaFoldDB" id="A0A7I8VJU5"/>
<evidence type="ECO:0000313" key="2">
    <source>
        <dbReference type="EMBL" id="CAD5116538.1"/>
    </source>
</evidence>
<dbReference type="InterPro" id="IPR031974">
    <property type="entry name" value="PDCD7"/>
</dbReference>
<sequence length="411" mass="49509">MYPNHPPPHQFNRPPNMQWAQPMVENRFRSNFFPNSSIPHQPRPPQHQRNNFQNKSIELLREAEAIREDLKQQRISKDIHLQDELWVSNWTRNLELLPPAIPTENETLTISEYRNMLTDALENLQELKGYQMKIEHSQTVDQDLARKGAECKKRLEYLQNILTKETLRDHIKSQLRGRQSKRIRIKKRKEEKKQERINEELYKKRKEIKIDKWISSFSEKELERKRDDDLRKTADDTLRDVRKKIADSKRTQLLLAKLEELKKIRERKEIEKRLQVFDSSFDSNLKCLQEIINEKLGEYNNEQNMLQVMLNEKAGDRNYQKNLRLWLFGRETDEFWYHAEGKKSVERLVEIRQKWDRYLCDKDKMKNGEEDTDDSDDAANDFGGCIPLYWVRPPIKPSDEWSKYATQRDFL</sequence>
<dbReference type="PANTHER" id="PTHR48190">
    <property type="entry name" value="PROGRAMMED CELL DEATH PROTEIN 7"/>
    <property type="match status" value="1"/>
</dbReference>
<dbReference type="OrthoDB" id="2289628at2759"/>
<reference evidence="2 3" key="1">
    <citation type="submission" date="2020-08" db="EMBL/GenBank/DDBJ databases">
        <authorList>
            <person name="Hejnol A."/>
        </authorList>
    </citation>
    <scope>NUCLEOTIDE SEQUENCE [LARGE SCALE GENOMIC DNA]</scope>
</reference>